<dbReference type="Proteomes" id="UP000605846">
    <property type="component" value="Unassembled WGS sequence"/>
</dbReference>
<evidence type="ECO:0000256" key="2">
    <source>
        <dbReference type="ARBA" id="ARBA00022664"/>
    </source>
</evidence>
<name>A0A8H7ETN0_9FUNG</name>
<feature type="region of interest" description="Disordered" evidence="5">
    <location>
        <begin position="194"/>
        <end position="216"/>
    </location>
</feature>
<dbReference type="InterPro" id="IPR010541">
    <property type="entry name" value="Prp3_C"/>
</dbReference>
<evidence type="ECO:0000313" key="9">
    <source>
        <dbReference type="Proteomes" id="UP000605846"/>
    </source>
</evidence>
<feature type="region of interest" description="Disordered" evidence="5">
    <location>
        <begin position="334"/>
        <end position="364"/>
    </location>
</feature>
<keyword evidence="9" id="KW-1185">Reference proteome</keyword>
<dbReference type="EMBL" id="JABAYA010000019">
    <property type="protein sequence ID" value="KAF7730098.1"/>
    <property type="molecule type" value="Genomic_DNA"/>
</dbReference>
<sequence>MSDQKDASVAAIIAAKRAEIAAKLARFQQPNGQPSSPGTATPATVHRPPTTPARTTTYQEPVNKYKAPARSSNVTPLPLPPSARPGAQATGGGLNLLEMQRMIAEAKERLATGTPTLHRATATGFRAPESGATKAAPQIALDESGNIDLKAMLDKGIIPKRETAISKVSQRQAPAKKEAKALKIEPHAVEDFKDTTKNPYFDPSLNAKAAPSMRRSRPLKFVQPGKYIQQANQERAKAQLEKLKQITAESVKKAGMETEMDISDKAIKKDPPPAVEWWDAPLLPNKTYSQLDDAPVNPDNLSSLVTLYVHHPIPIRPPSEQNGPPVLRSLMLTKKERKKLRRQRRQEAQKEKQDKIRLGLLPPDPPKVKISNLMRVLGDEAIQDPTKIEAKVRKEMEMRQKKHEMANEQRKLTPEERRAKILNKLKENQKISNEVAVFKINNCSHPKHRFKIETNAQQHQLSGMVIVNPRCSIVIVEGGPKGIKAYKKLMLRRIDWNDMPPPKHGSTEDSGMDLDMYRGNGQEENRCFLVWEGQVKNKAFRKFTWRTFASEKMARDELSKWHVEHYWDAAALANDEELAAKQHRLVNL</sequence>
<evidence type="ECO:0000256" key="5">
    <source>
        <dbReference type="SAM" id="MobiDB-lite"/>
    </source>
</evidence>
<dbReference type="PANTHER" id="PTHR14212">
    <property type="entry name" value="U4/U6-ASSOCIATED RNA SPLICING FACTOR-RELATED"/>
    <property type="match status" value="1"/>
</dbReference>
<keyword evidence="4" id="KW-0539">Nucleus</keyword>
<dbReference type="CDD" id="cd24162">
    <property type="entry name" value="Prp3_C"/>
    <property type="match status" value="1"/>
</dbReference>
<keyword evidence="3" id="KW-0508">mRNA splicing</keyword>
<dbReference type="AlphaFoldDB" id="A0A8H7ETN0"/>
<feature type="domain" description="Small nuclear ribonucleoprotein Prp3 C-terminal" evidence="6">
    <location>
        <begin position="436"/>
        <end position="570"/>
    </location>
</feature>
<keyword evidence="2" id="KW-0507">mRNA processing</keyword>
<dbReference type="Pfam" id="PF08572">
    <property type="entry name" value="PRP3"/>
    <property type="match status" value="1"/>
</dbReference>
<dbReference type="GO" id="GO:0000398">
    <property type="term" value="P:mRNA splicing, via spliceosome"/>
    <property type="evidence" value="ECO:0007669"/>
    <property type="project" value="InterPro"/>
</dbReference>
<protein>
    <submittedName>
        <fullName evidence="8">Uncharacterized protein</fullName>
    </submittedName>
</protein>
<gene>
    <name evidence="8" type="ORF">EC973_003044</name>
</gene>
<accession>A0A8H7ETN0</accession>
<evidence type="ECO:0000313" key="8">
    <source>
        <dbReference type="EMBL" id="KAF7730098.1"/>
    </source>
</evidence>
<evidence type="ECO:0000256" key="3">
    <source>
        <dbReference type="ARBA" id="ARBA00023187"/>
    </source>
</evidence>
<feature type="domain" description="Pre-mRNA-splicing factor 3" evidence="7">
    <location>
        <begin position="198"/>
        <end position="413"/>
    </location>
</feature>
<dbReference type="Pfam" id="PF06544">
    <property type="entry name" value="Prp3_C"/>
    <property type="match status" value="1"/>
</dbReference>
<dbReference type="InterPro" id="IPR013881">
    <property type="entry name" value="Pre-mRNA_splic_Prp3_dom"/>
</dbReference>
<dbReference type="GO" id="GO:0046540">
    <property type="term" value="C:U4/U6 x U5 tri-snRNP complex"/>
    <property type="evidence" value="ECO:0007669"/>
    <property type="project" value="InterPro"/>
</dbReference>
<comment type="caution">
    <text evidence="8">The sequence shown here is derived from an EMBL/GenBank/DDBJ whole genome shotgun (WGS) entry which is preliminary data.</text>
</comment>
<feature type="compositionally biased region" description="Low complexity" evidence="5">
    <location>
        <begin position="39"/>
        <end position="57"/>
    </location>
</feature>
<feature type="compositionally biased region" description="Basic and acidic residues" evidence="5">
    <location>
        <begin position="345"/>
        <end position="357"/>
    </location>
</feature>
<evidence type="ECO:0000256" key="1">
    <source>
        <dbReference type="ARBA" id="ARBA00004123"/>
    </source>
</evidence>
<dbReference type="InterPro" id="IPR027104">
    <property type="entry name" value="Prp3"/>
</dbReference>
<feature type="compositionally biased region" description="Polar residues" evidence="5">
    <location>
        <begin position="28"/>
        <end position="38"/>
    </location>
</feature>
<feature type="region of interest" description="Disordered" evidence="5">
    <location>
        <begin position="25"/>
        <end position="91"/>
    </location>
</feature>
<evidence type="ECO:0000256" key="4">
    <source>
        <dbReference type="ARBA" id="ARBA00023242"/>
    </source>
</evidence>
<comment type="subcellular location">
    <subcellularLocation>
        <location evidence="1">Nucleus</location>
    </subcellularLocation>
</comment>
<reference evidence="8" key="1">
    <citation type="submission" date="2020-01" db="EMBL/GenBank/DDBJ databases">
        <title>Genome Sequencing of Three Apophysomyces-Like Fungal Strains Confirms a Novel Fungal Genus in the Mucoromycota with divergent Burkholderia-like Endosymbiotic Bacteria.</title>
        <authorList>
            <person name="Stajich J.E."/>
            <person name="Macias A.M."/>
            <person name="Carter-House D."/>
            <person name="Lovett B."/>
            <person name="Kasson L.R."/>
            <person name="Berry K."/>
            <person name="Grigoriev I."/>
            <person name="Chang Y."/>
            <person name="Spatafora J."/>
            <person name="Kasson M.T."/>
        </authorList>
    </citation>
    <scope>NUCLEOTIDE SEQUENCE</scope>
    <source>
        <strain evidence="8">NRRL A-21654</strain>
    </source>
</reference>
<dbReference type="OrthoDB" id="10264544at2759"/>
<feature type="compositionally biased region" description="Basic residues" evidence="5">
    <location>
        <begin position="335"/>
        <end position="344"/>
    </location>
</feature>
<organism evidence="8 9">
    <name type="scientific">Apophysomyces ossiformis</name>
    <dbReference type="NCBI Taxonomy" id="679940"/>
    <lineage>
        <taxon>Eukaryota</taxon>
        <taxon>Fungi</taxon>
        <taxon>Fungi incertae sedis</taxon>
        <taxon>Mucoromycota</taxon>
        <taxon>Mucoromycotina</taxon>
        <taxon>Mucoromycetes</taxon>
        <taxon>Mucorales</taxon>
        <taxon>Mucorineae</taxon>
        <taxon>Mucoraceae</taxon>
        <taxon>Apophysomyces</taxon>
    </lineage>
</organism>
<proteinExistence type="predicted"/>
<dbReference type="PANTHER" id="PTHR14212:SF0">
    <property type="entry name" value="U4_U6 SMALL NUCLEAR RIBONUCLEOPROTEIN PRP3"/>
    <property type="match status" value="1"/>
</dbReference>
<evidence type="ECO:0000259" key="6">
    <source>
        <dbReference type="Pfam" id="PF06544"/>
    </source>
</evidence>
<evidence type="ECO:0000259" key="7">
    <source>
        <dbReference type="Pfam" id="PF08572"/>
    </source>
</evidence>